<comment type="similarity">
    <text evidence="1">Belongs to the short-chain dehydrogenases/reductases (SDR) family.</text>
</comment>
<dbReference type="SUPFAM" id="SSF51735">
    <property type="entry name" value="NAD(P)-binding Rossmann-fold domains"/>
    <property type="match status" value="1"/>
</dbReference>
<dbReference type="Gene3D" id="3.40.50.720">
    <property type="entry name" value="NAD(P)-binding Rossmann-like Domain"/>
    <property type="match status" value="1"/>
</dbReference>
<dbReference type="PROSITE" id="PS00061">
    <property type="entry name" value="ADH_SHORT"/>
    <property type="match status" value="1"/>
</dbReference>
<evidence type="ECO:0000256" key="1">
    <source>
        <dbReference type="ARBA" id="ARBA00006484"/>
    </source>
</evidence>
<dbReference type="InterPro" id="IPR020904">
    <property type="entry name" value="Sc_DH/Rdtase_CS"/>
</dbReference>
<dbReference type="PANTHER" id="PTHR43477">
    <property type="entry name" value="DIHYDROANTICAPSIN 7-DEHYDROGENASE"/>
    <property type="match status" value="1"/>
</dbReference>
<dbReference type="CDD" id="cd05233">
    <property type="entry name" value="SDR_c"/>
    <property type="match status" value="1"/>
</dbReference>
<organism evidence="3 4">
    <name type="scientific">Ligilactobacillus murinus DSM 20452 = NBRC 14221</name>
    <dbReference type="NCBI Taxonomy" id="1423772"/>
    <lineage>
        <taxon>Bacteria</taxon>
        <taxon>Bacillati</taxon>
        <taxon>Bacillota</taxon>
        <taxon>Bacilli</taxon>
        <taxon>Lactobacillales</taxon>
        <taxon>Lactobacillaceae</taxon>
        <taxon>Ligilactobacillus</taxon>
    </lineage>
</organism>
<dbReference type="GO" id="GO:0016491">
    <property type="term" value="F:oxidoreductase activity"/>
    <property type="evidence" value="ECO:0007669"/>
    <property type="project" value="UniProtKB-KW"/>
</dbReference>
<accession>A0A0R2BDE7</accession>
<dbReference type="PANTHER" id="PTHR43477:SF1">
    <property type="entry name" value="DIHYDROANTICAPSIN 7-DEHYDROGENASE"/>
    <property type="match status" value="1"/>
</dbReference>
<name>A0A0R2BDE7_9LACO</name>
<dbReference type="PRINTS" id="PR00081">
    <property type="entry name" value="GDHRDH"/>
</dbReference>
<dbReference type="PRINTS" id="PR00080">
    <property type="entry name" value="SDRFAMILY"/>
</dbReference>
<evidence type="ECO:0000256" key="2">
    <source>
        <dbReference type="ARBA" id="ARBA00023002"/>
    </source>
</evidence>
<dbReference type="PATRIC" id="fig|1423772.3.peg.1531"/>
<dbReference type="InterPro" id="IPR002347">
    <property type="entry name" value="SDR_fam"/>
</dbReference>
<comment type="caution">
    <text evidence="3">The sequence shown here is derived from an EMBL/GenBank/DDBJ whole genome shotgun (WGS) entry which is preliminary data.</text>
</comment>
<proteinExistence type="inferred from homology"/>
<dbReference type="InterPro" id="IPR051122">
    <property type="entry name" value="SDR_DHRS6-like"/>
</dbReference>
<dbReference type="RefSeq" id="WP_056958530.1">
    <property type="nucleotide sequence ID" value="NZ_AYYN01000031.1"/>
</dbReference>
<keyword evidence="2" id="KW-0560">Oxidoreductase</keyword>
<dbReference type="GO" id="GO:0008206">
    <property type="term" value="P:bile acid metabolic process"/>
    <property type="evidence" value="ECO:0007669"/>
    <property type="project" value="UniProtKB-ARBA"/>
</dbReference>
<dbReference type="FunFam" id="3.40.50.720:FF:000084">
    <property type="entry name" value="Short-chain dehydrogenase reductase"/>
    <property type="match status" value="1"/>
</dbReference>
<dbReference type="EMBL" id="AYYN01000031">
    <property type="protein sequence ID" value="KRM76741.1"/>
    <property type="molecule type" value="Genomic_DNA"/>
</dbReference>
<evidence type="ECO:0000313" key="4">
    <source>
        <dbReference type="Proteomes" id="UP000051612"/>
    </source>
</evidence>
<protein>
    <submittedName>
        <fullName evidence="3">3-ketoacyl-(Acyl-carrier-protein) reductase</fullName>
    </submittedName>
</protein>
<dbReference type="Pfam" id="PF13561">
    <property type="entry name" value="adh_short_C2"/>
    <property type="match status" value="1"/>
</dbReference>
<reference evidence="3 4" key="1">
    <citation type="journal article" date="2015" name="Genome Announc.">
        <title>Expanding the biotechnology potential of lactobacilli through comparative genomics of 213 strains and associated genera.</title>
        <authorList>
            <person name="Sun Z."/>
            <person name="Harris H.M."/>
            <person name="McCann A."/>
            <person name="Guo C."/>
            <person name="Argimon S."/>
            <person name="Zhang W."/>
            <person name="Yang X."/>
            <person name="Jeffery I.B."/>
            <person name="Cooney J.C."/>
            <person name="Kagawa T.F."/>
            <person name="Liu W."/>
            <person name="Song Y."/>
            <person name="Salvetti E."/>
            <person name="Wrobel A."/>
            <person name="Rasinkangas P."/>
            <person name="Parkhill J."/>
            <person name="Rea M.C."/>
            <person name="O'Sullivan O."/>
            <person name="Ritari J."/>
            <person name="Douillard F.P."/>
            <person name="Paul Ross R."/>
            <person name="Yang R."/>
            <person name="Briner A.E."/>
            <person name="Felis G.E."/>
            <person name="de Vos W.M."/>
            <person name="Barrangou R."/>
            <person name="Klaenhammer T.R."/>
            <person name="Caufield P.W."/>
            <person name="Cui Y."/>
            <person name="Zhang H."/>
            <person name="O'Toole P.W."/>
        </authorList>
    </citation>
    <scope>NUCLEOTIDE SEQUENCE [LARGE SCALE GENOMIC DNA]</scope>
    <source>
        <strain evidence="3 4">DSM 20452</strain>
    </source>
</reference>
<dbReference type="AlphaFoldDB" id="A0A0R2BDE7"/>
<gene>
    <name evidence="3" type="ORF">FC48_GL001439</name>
</gene>
<evidence type="ECO:0000313" key="3">
    <source>
        <dbReference type="EMBL" id="KRM76741.1"/>
    </source>
</evidence>
<dbReference type="InterPro" id="IPR036291">
    <property type="entry name" value="NAD(P)-bd_dom_sf"/>
</dbReference>
<dbReference type="Proteomes" id="UP000051612">
    <property type="component" value="Unassembled WGS sequence"/>
</dbReference>
<sequence>MTNYPQLAGQVVVGTGVASGIGLAQARAFLAQGMTFFGTDLVENTELIALKQAYPTNFYFYPCDVRKSSDIKQLATFILAHTTQVDILLNTAGILDAYTPSLETTEALWDNIFDTNLKSIFLLTNALLPTMLAQKHGVIVNMASIAGLIAGGGGAAYTASKHAIIGYTKQLAFDYAAKGIRVNCIAPGAIKTPMNQADFAGDAMMAKEVAQNTPAKRWADPSEVAELSLFLASPVADYIHGSVMQIDGGWSIGK</sequence>
<dbReference type="NCBIfam" id="NF005118">
    <property type="entry name" value="PRK06550.1"/>
    <property type="match status" value="1"/>
</dbReference>